<keyword evidence="6" id="KW-1185">Reference proteome</keyword>
<evidence type="ECO:0000256" key="2">
    <source>
        <dbReference type="ARBA" id="ARBA00022679"/>
    </source>
</evidence>
<dbReference type="Pfam" id="PF00534">
    <property type="entry name" value="Glycos_transf_1"/>
    <property type="match status" value="1"/>
</dbReference>
<feature type="domain" description="Glycosyltransferase subfamily 4-like N-terminal" evidence="4">
    <location>
        <begin position="12"/>
        <end position="202"/>
    </location>
</feature>
<dbReference type="PANTHER" id="PTHR12526:SF629">
    <property type="entry name" value="TEICHURONIC ACID BIOSYNTHESIS GLYCOSYLTRANSFERASE TUAH-RELATED"/>
    <property type="match status" value="1"/>
</dbReference>
<dbReference type="InterPro" id="IPR001296">
    <property type="entry name" value="Glyco_trans_1"/>
</dbReference>
<evidence type="ECO:0000259" key="4">
    <source>
        <dbReference type="Pfam" id="PF13579"/>
    </source>
</evidence>
<feature type="domain" description="Glycosyl transferase family 1" evidence="3">
    <location>
        <begin position="218"/>
        <end position="386"/>
    </location>
</feature>
<evidence type="ECO:0000313" key="6">
    <source>
        <dbReference type="Proteomes" id="UP000294823"/>
    </source>
</evidence>
<dbReference type="Gene3D" id="3.40.50.2000">
    <property type="entry name" value="Glycogen Phosphorylase B"/>
    <property type="match status" value="2"/>
</dbReference>
<comment type="caution">
    <text evidence="5">The sequence shown here is derived from an EMBL/GenBank/DDBJ whole genome shotgun (WGS) entry which is preliminary data.</text>
</comment>
<dbReference type="SUPFAM" id="SSF53756">
    <property type="entry name" value="UDP-Glycosyltransferase/glycogen phosphorylase"/>
    <property type="match status" value="1"/>
</dbReference>
<keyword evidence="2" id="KW-0808">Transferase</keyword>
<gene>
    <name evidence="5" type="ORF">E0702_15345</name>
</gene>
<organism evidence="5 6">
    <name type="scientific">Halomonas marinisediminis</name>
    <dbReference type="NCBI Taxonomy" id="2546095"/>
    <lineage>
        <taxon>Bacteria</taxon>
        <taxon>Pseudomonadati</taxon>
        <taxon>Pseudomonadota</taxon>
        <taxon>Gammaproteobacteria</taxon>
        <taxon>Oceanospirillales</taxon>
        <taxon>Halomonadaceae</taxon>
        <taxon>Halomonas</taxon>
    </lineage>
</organism>
<sequence length="419" mass="46605">MVVWNEFLNDARVLKEAETLQAEGWQVVVHALHTPGVTRDRESLSSGINVVRVARSPLWKLRKRKCLKAERNASKRSEKAKQQPQKVAVSPPETFVRQLLKLVARLWTHAGLAIQLVRSRPAAIHAHDVNVLPTAWLAAKLARVPLIYDAHEISTDREGYKAFRGMVGWLEKRIMPKVAGTITTTDARAKFFARAYGIPRPLVLQNRPRLLKVEGSNRIREELGLSEPWPIVLYQGGLQPGRGLPKLVEVAKQVPEAYFVFIGGGRQTAELHQLAADLGLTDRVHFISTVPLAELPSYTASADIGVQPIENTCLNHFTTDSNKLFEYVIAGLPVVASQLPEISKVVRHHDLGLLVPPGDTEALADAIRTLVQDAGMRKHYQANAEKAAQSLNWETQEASLLELYHRVLGNEAIQERAAK</sequence>
<proteinExistence type="predicted"/>
<keyword evidence="1" id="KW-0328">Glycosyltransferase</keyword>
<dbReference type="EMBL" id="SLTR01000029">
    <property type="protein sequence ID" value="TDA95497.1"/>
    <property type="molecule type" value="Genomic_DNA"/>
</dbReference>
<evidence type="ECO:0000313" key="5">
    <source>
        <dbReference type="EMBL" id="TDA95497.1"/>
    </source>
</evidence>
<reference evidence="5 6" key="1">
    <citation type="submission" date="2019-03" db="EMBL/GenBank/DDBJ databases">
        <title>Halomonas marinisediminis sp. nov., a moderately halophilic bacterium isolated from the Bohai Gulf.</title>
        <authorList>
            <person name="Ji X."/>
        </authorList>
    </citation>
    <scope>NUCLEOTIDE SEQUENCE [LARGE SCALE GENOMIC DNA]</scope>
    <source>
        <strain evidence="5 6">204</strain>
    </source>
</reference>
<name>A0ABY2D6H6_9GAMM</name>
<dbReference type="Proteomes" id="UP000294823">
    <property type="component" value="Unassembled WGS sequence"/>
</dbReference>
<evidence type="ECO:0000256" key="1">
    <source>
        <dbReference type="ARBA" id="ARBA00022676"/>
    </source>
</evidence>
<accession>A0ABY2D6H6</accession>
<dbReference type="CDD" id="cd03794">
    <property type="entry name" value="GT4_WbuB-like"/>
    <property type="match status" value="1"/>
</dbReference>
<evidence type="ECO:0000259" key="3">
    <source>
        <dbReference type="Pfam" id="PF00534"/>
    </source>
</evidence>
<dbReference type="PANTHER" id="PTHR12526">
    <property type="entry name" value="GLYCOSYLTRANSFERASE"/>
    <property type="match status" value="1"/>
</dbReference>
<protein>
    <submittedName>
        <fullName evidence="5">Glycosyltransferase</fullName>
    </submittedName>
</protein>
<dbReference type="InterPro" id="IPR028098">
    <property type="entry name" value="Glyco_trans_4-like_N"/>
</dbReference>
<dbReference type="Pfam" id="PF13579">
    <property type="entry name" value="Glyco_trans_4_4"/>
    <property type="match status" value="1"/>
</dbReference>